<dbReference type="Proteomes" id="UP000279275">
    <property type="component" value="Unassembled WGS sequence"/>
</dbReference>
<keyword evidence="2" id="KW-0503">Monooxygenase</keyword>
<dbReference type="Gene3D" id="3.30.70.100">
    <property type="match status" value="1"/>
</dbReference>
<dbReference type="InterPro" id="IPR007138">
    <property type="entry name" value="ABM_dom"/>
</dbReference>
<reference evidence="2 3" key="1">
    <citation type="submission" date="2018-10" db="EMBL/GenBank/DDBJ databases">
        <title>Isolation from cow dung.</title>
        <authorList>
            <person name="Ling L."/>
        </authorList>
    </citation>
    <scope>NUCLEOTIDE SEQUENCE [LARGE SCALE GENOMIC DNA]</scope>
    <source>
        <strain evidence="2 3">NEAU-LL90</strain>
    </source>
</reference>
<name>A0A3M2LE71_9NOCA</name>
<proteinExistence type="predicted"/>
<dbReference type="PROSITE" id="PS51725">
    <property type="entry name" value="ABM"/>
    <property type="match status" value="1"/>
</dbReference>
<organism evidence="2 3">
    <name type="scientific">Nocardia stercoris</name>
    <dbReference type="NCBI Taxonomy" id="2483361"/>
    <lineage>
        <taxon>Bacteria</taxon>
        <taxon>Bacillati</taxon>
        <taxon>Actinomycetota</taxon>
        <taxon>Actinomycetes</taxon>
        <taxon>Mycobacteriales</taxon>
        <taxon>Nocardiaceae</taxon>
        <taxon>Nocardia</taxon>
    </lineage>
</organism>
<dbReference type="PANTHER" id="PTHR34474">
    <property type="entry name" value="SIGNAL TRANSDUCTION PROTEIN TRAP"/>
    <property type="match status" value="1"/>
</dbReference>
<sequence>MRPGRGRTHPQQRSGVTVYTVTNELFVDPADTEVFERNFAASMRGTLTGVPGLRAARLLRPETADRGYLSVLEFEDAAAYSAYRSSDAFTAAHTWPDHAPIRSARLTTYDMLSEVAL</sequence>
<evidence type="ECO:0000259" key="1">
    <source>
        <dbReference type="PROSITE" id="PS51725"/>
    </source>
</evidence>
<dbReference type="PANTHER" id="PTHR34474:SF2">
    <property type="entry name" value="SIGNAL TRANSDUCTION PROTEIN TRAP"/>
    <property type="match status" value="1"/>
</dbReference>
<feature type="domain" description="ABM" evidence="1">
    <location>
        <begin position="19"/>
        <end position="111"/>
    </location>
</feature>
<gene>
    <name evidence="2" type="ORF">EBN03_04415</name>
</gene>
<dbReference type="InterPro" id="IPR011008">
    <property type="entry name" value="Dimeric_a/b-barrel"/>
</dbReference>
<dbReference type="SUPFAM" id="SSF54909">
    <property type="entry name" value="Dimeric alpha+beta barrel"/>
    <property type="match status" value="1"/>
</dbReference>
<dbReference type="EMBL" id="RFFH01000001">
    <property type="protein sequence ID" value="RMI35847.1"/>
    <property type="molecule type" value="Genomic_DNA"/>
</dbReference>
<dbReference type="GO" id="GO:0004497">
    <property type="term" value="F:monooxygenase activity"/>
    <property type="evidence" value="ECO:0007669"/>
    <property type="project" value="UniProtKB-KW"/>
</dbReference>
<dbReference type="InterPro" id="IPR050404">
    <property type="entry name" value="Heme-degrading_MO"/>
</dbReference>
<dbReference type="AlphaFoldDB" id="A0A3M2LE71"/>
<evidence type="ECO:0000313" key="2">
    <source>
        <dbReference type="EMBL" id="RMI35847.1"/>
    </source>
</evidence>
<protein>
    <submittedName>
        <fullName evidence="2">Antibiotic biosynthesis monooxygenase</fullName>
    </submittedName>
</protein>
<comment type="caution">
    <text evidence="2">The sequence shown here is derived from an EMBL/GenBank/DDBJ whole genome shotgun (WGS) entry which is preliminary data.</text>
</comment>
<evidence type="ECO:0000313" key="3">
    <source>
        <dbReference type="Proteomes" id="UP000279275"/>
    </source>
</evidence>
<keyword evidence="3" id="KW-1185">Reference proteome</keyword>
<keyword evidence="2" id="KW-0560">Oxidoreductase</keyword>
<dbReference type="Pfam" id="PF03992">
    <property type="entry name" value="ABM"/>
    <property type="match status" value="1"/>
</dbReference>
<accession>A0A3M2LE71</accession>